<evidence type="ECO:0000313" key="2">
    <source>
        <dbReference type="EMBL" id="KAL2613625.1"/>
    </source>
</evidence>
<gene>
    <name evidence="2" type="ORF">R1flu_025317</name>
</gene>
<proteinExistence type="predicted"/>
<feature type="signal peptide" evidence="1">
    <location>
        <begin position="1"/>
        <end position="25"/>
    </location>
</feature>
<dbReference type="Proteomes" id="UP001605036">
    <property type="component" value="Unassembled WGS sequence"/>
</dbReference>
<reference evidence="2 3" key="1">
    <citation type="submission" date="2024-09" db="EMBL/GenBank/DDBJ databases">
        <title>Chromosome-scale assembly of Riccia fluitans.</title>
        <authorList>
            <person name="Paukszto L."/>
            <person name="Sawicki J."/>
            <person name="Karawczyk K."/>
            <person name="Piernik-Szablinska J."/>
            <person name="Szczecinska M."/>
            <person name="Mazdziarz M."/>
        </authorList>
    </citation>
    <scope>NUCLEOTIDE SEQUENCE [LARGE SCALE GENOMIC DNA]</scope>
    <source>
        <strain evidence="2">Rf_01</strain>
        <tissue evidence="2">Aerial parts of the thallus</tissue>
    </source>
</reference>
<dbReference type="PANTHER" id="PTHR15967:SF0">
    <property type="entry name" value="E2F-ASSOCIATED PHOSPHOPROTEIN"/>
    <property type="match status" value="1"/>
</dbReference>
<evidence type="ECO:0000313" key="3">
    <source>
        <dbReference type="Proteomes" id="UP001605036"/>
    </source>
</evidence>
<feature type="chain" id="PRO_5044843976" evidence="1">
    <location>
        <begin position="26"/>
        <end position="94"/>
    </location>
</feature>
<sequence>MGHKTATRANLMLFSVALLVSQLFALTVKGMKNIYTRRETVICGGSMSRMTEEEPNAPEDEVFKPVRCVVCDTEVGLQDSDEIFHFHNVIPSYS</sequence>
<dbReference type="Pfam" id="PF10238">
    <property type="entry name" value="Eapp_C"/>
    <property type="match status" value="1"/>
</dbReference>
<keyword evidence="3" id="KW-1185">Reference proteome</keyword>
<dbReference type="InterPro" id="IPR019370">
    <property type="entry name" value="E2F-assoc_phosphoprotein"/>
</dbReference>
<dbReference type="AlphaFoldDB" id="A0ABD1XXE3"/>
<name>A0ABD1XXE3_9MARC</name>
<keyword evidence="1" id="KW-0732">Signal</keyword>
<dbReference type="EMBL" id="JBHFFA010000007">
    <property type="protein sequence ID" value="KAL2613625.1"/>
    <property type="molecule type" value="Genomic_DNA"/>
</dbReference>
<organism evidence="2 3">
    <name type="scientific">Riccia fluitans</name>
    <dbReference type="NCBI Taxonomy" id="41844"/>
    <lineage>
        <taxon>Eukaryota</taxon>
        <taxon>Viridiplantae</taxon>
        <taxon>Streptophyta</taxon>
        <taxon>Embryophyta</taxon>
        <taxon>Marchantiophyta</taxon>
        <taxon>Marchantiopsida</taxon>
        <taxon>Marchantiidae</taxon>
        <taxon>Marchantiales</taxon>
        <taxon>Ricciaceae</taxon>
        <taxon>Riccia</taxon>
    </lineage>
</organism>
<accession>A0ABD1XXE3</accession>
<dbReference type="PANTHER" id="PTHR15967">
    <property type="entry name" value="E2F-ASSOCIATED PHOSPHOPROTEIN"/>
    <property type="match status" value="1"/>
</dbReference>
<comment type="caution">
    <text evidence="2">The sequence shown here is derived from an EMBL/GenBank/DDBJ whole genome shotgun (WGS) entry which is preliminary data.</text>
</comment>
<evidence type="ECO:0000256" key="1">
    <source>
        <dbReference type="SAM" id="SignalP"/>
    </source>
</evidence>
<protein>
    <submittedName>
        <fullName evidence="2">Uncharacterized protein</fullName>
    </submittedName>
</protein>